<organism evidence="2 3">
    <name type="scientific">Mucilaginibacter agri</name>
    <dbReference type="NCBI Taxonomy" id="2695265"/>
    <lineage>
        <taxon>Bacteria</taxon>
        <taxon>Pseudomonadati</taxon>
        <taxon>Bacteroidota</taxon>
        <taxon>Sphingobacteriia</taxon>
        <taxon>Sphingobacteriales</taxon>
        <taxon>Sphingobacteriaceae</taxon>
        <taxon>Mucilaginibacter</taxon>
    </lineage>
</organism>
<keyword evidence="1" id="KW-1133">Transmembrane helix</keyword>
<dbReference type="EMBL" id="WWEO01000033">
    <property type="protein sequence ID" value="NCD68029.1"/>
    <property type="molecule type" value="Genomic_DNA"/>
</dbReference>
<evidence type="ECO:0000313" key="3">
    <source>
        <dbReference type="Proteomes" id="UP000638732"/>
    </source>
</evidence>
<gene>
    <name evidence="2" type="ORF">GSY63_01520</name>
</gene>
<dbReference type="RefSeq" id="WP_166584052.1">
    <property type="nucleotide sequence ID" value="NZ_WWEO01000033.1"/>
</dbReference>
<name>A0A965ZBL0_9SPHI</name>
<reference evidence="2" key="1">
    <citation type="submission" date="2020-01" db="EMBL/GenBank/DDBJ databases">
        <authorList>
            <person name="Seo Y.L."/>
        </authorList>
    </citation>
    <scope>NUCLEOTIDE SEQUENCE</scope>
    <source>
        <strain evidence="2">R11</strain>
    </source>
</reference>
<evidence type="ECO:0000256" key="1">
    <source>
        <dbReference type="SAM" id="Phobius"/>
    </source>
</evidence>
<comment type="caution">
    <text evidence="2">The sequence shown here is derived from an EMBL/GenBank/DDBJ whole genome shotgun (WGS) entry which is preliminary data.</text>
</comment>
<keyword evidence="1" id="KW-0472">Membrane</keyword>
<reference evidence="2" key="2">
    <citation type="submission" date="2020-10" db="EMBL/GenBank/DDBJ databases">
        <title>Mucilaginibacter sp. nov., isolated from soil.</title>
        <authorList>
            <person name="Jeon C.O."/>
        </authorList>
    </citation>
    <scope>NUCLEOTIDE SEQUENCE</scope>
    <source>
        <strain evidence="2">R11</strain>
    </source>
</reference>
<dbReference type="Proteomes" id="UP000638732">
    <property type="component" value="Unassembled WGS sequence"/>
</dbReference>
<dbReference type="AlphaFoldDB" id="A0A965ZBL0"/>
<proteinExistence type="predicted"/>
<evidence type="ECO:0000313" key="2">
    <source>
        <dbReference type="EMBL" id="NCD68029.1"/>
    </source>
</evidence>
<protein>
    <submittedName>
        <fullName evidence="2">Uncharacterized protein</fullName>
    </submittedName>
</protein>
<keyword evidence="1" id="KW-0812">Transmembrane</keyword>
<accession>A0A965ZBL0</accession>
<sequence length="719" mass="84729">MVNGSLISSRYIKICIVLSILAGVFCFAVEFETYRTNVHNKVIGLNQAWQSNANREIKVAEHYPEYVQTAYKDIEDFTGILLDDNFKEWFDGFLEQAYNIDTLSKYKNKLDSVVKNYNGRWQITRDVDNIDQVNYNRGQLLNKMNPPDQFSDRVFNAYVDYIQASFPFLLKYRDTSRNSFENYSDSLMHRILAKNYRDFILVAPYIKIHRFFIASQAPSKEQSSNMNYSMAVYPAYYNNTFSGLVVPERPWYKAAFSRKFPLHYRRADRYYDALYGLTGLYNDISTTTTTVLDRTFVCSFTVPNLNPKIRFFACLDLFYDNGKEFTCPSPFTLSRKASIPDNSILGRLPFQWVTSLRLGYCFLADGLFSGLILFLLLQIRLMKIGILRLFESVINQLNSDSVLLFRLRRREVRALTPENVFSPPKIKLEDTVQIASKHEKVLERGLGFDGKVKWLFARLYSSRKDSTETEDKTVSAATTELTLGIDNINYYKRIEFWKIYTGSSQQEAGEFIVKWMNAIFTKEEISIDLRRGEFKKRVPFKRQNEVLVYLKKEFEARLQTRDEDQFDIKVEVGPKERVILDIPNSIENCKLENRTILEYFTLIGRLNRFYEKKLFFRYRENDHIEFEYFLELYRNMNVYTVCGIAFLENLNSKESLENFFKNTSNVNRLYIETVQGQFLRFFNDLPPGAQQQLKHLNKDRFRIYAFNSERADQIAKYKH</sequence>
<keyword evidence="3" id="KW-1185">Reference proteome</keyword>
<feature type="transmembrane region" description="Helical" evidence="1">
    <location>
        <begin position="357"/>
        <end position="377"/>
    </location>
</feature>